<keyword evidence="3" id="KW-1185">Reference proteome</keyword>
<dbReference type="AlphaFoldDB" id="A0A1I6GEC3"/>
<proteinExistence type="predicted"/>
<feature type="region of interest" description="Disordered" evidence="1">
    <location>
        <begin position="61"/>
        <end position="135"/>
    </location>
</feature>
<accession>A0A1I6GEC3</accession>
<feature type="compositionally biased region" description="Low complexity" evidence="1">
    <location>
        <begin position="68"/>
        <end position="118"/>
    </location>
</feature>
<dbReference type="EMBL" id="FOYO01000001">
    <property type="protein sequence ID" value="SFR40555.1"/>
    <property type="molecule type" value="Genomic_DNA"/>
</dbReference>
<dbReference type="RefSeq" id="WP_090214059.1">
    <property type="nucleotide sequence ID" value="NZ_FOYO01000001.1"/>
</dbReference>
<dbReference type="STRING" id="670154.SAMN04488002_1336"/>
<dbReference type="OrthoDB" id="7877397at2"/>
<protein>
    <submittedName>
        <fullName evidence="2">Uncharacterized protein</fullName>
    </submittedName>
</protein>
<sequence length="135" mass="14279">MSIILNTQAKNRVQFNYFTQVLEVKEMEHTRLQPIKGTSAREKTAFTMKTIKELLAEEGTDASQVLNADPAPKAADPAPEVKAAPAVSSERVASPAPKAATPKAAALPPITPAPSASAETDADKPRSFLGRLIGS</sequence>
<evidence type="ECO:0000256" key="1">
    <source>
        <dbReference type="SAM" id="MobiDB-lite"/>
    </source>
</evidence>
<organism evidence="2 3">
    <name type="scientific">Litoreibacter janthinus</name>
    <dbReference type="NCBI Taxonomy" id="670154"/>
    <lineage>
        <taxon>Bacteria</taxon>
        <taxon>Pseudomonadati</taxon>
        <taxon>Pseudomonadota</taxon>
        <taxon>Alphaproteobacteria</taxon>
        <taxon>Rhodobacterales</taxon>
        <taxon>Roseobacteraceae</taxon>
        <taxon>Litoreibacter</taxon>
    </lineage>
</organism>
<evidence type="ECO:0000313" key="2">
    <source>
        <dbReference type="EMBL" id="SFR40555.1"/>
    </source>
</evidence>
<gene>
    <name evidence="2" type="ORF">SAMN04488002_1336</name>
</gene>
<name>A0A1I6GEC3_9RHOB</name>
<dbReference type="Proteomes" id="UP000199658">
    <property type="component" value="Unassembled WGS sequence"/>
</dbReference>
<reference evidence="3" key="1">
    <citation type="submission" date="2016-10" db="EMBL/GenBank/DDBJ databases">
        <authorList>
            <person name="Varghese N."/>
            <person name="Submissions S."/>
        </authorList>
    </citation>
    <scope>NUCLEOTIDE SEQUENCE [LARGE SCALE GENOMIC DNA]</scope>
    <source>
        <strain evidence="3">DSM 26921</strain>
    </source>
</reference>
<evidence type="ECO:0000313" key="3">
    <source>
        <dbReference type="Proteomes" id="UP000199658"/>
    </source>
</evidence>